<keyword evidence="3" id="KW-1185">Reference proteome</keyword>
<dbReference type="EMBL" id="JAUJYO010000003">
    <property type="protein sequence ID" value="KAK1320392.1"/>
    <property type="molecule type" value="Genomic_DNA"/>
</dbReference>
<sequence>MVENDLCTHKQPRKSEEEGMLSDCLRTKPATNQPPRGAAQPPPTSDLDKSGLEWKRE</sequence>
<gene>
    <name evidence="2" type="ORF">QJS10_CPA03g01507</name>
</gene>
<name>A0AAV9F726_ACOCL</name>
<dbReference type="AlphaFoldDB" id="A0AAV9F726"/>
<accession>A0AAV9F726</accession>
<comment type="caution">
    <text evidence="2">The sequence shown here is derived from an EMBL/GenBank/DDBJ whole genome shotgun (WGS) entry which is preliminary data.</text>
</comment>
<reference evidence="2" key="1">
    <citation type="journal article" date="2023" name="Nat. Commun.">
        <title>Diploid and tetraploid genomes of Acorus and the evolution of monocots.</title>
        <authorList>
            <person name="Ma L."/>
            <person name="Liu K.W."/>
            <person name="Li Z."/>
            <person name="Hsiao Y.Y."/>
            <person name="Qi Y."/>
            <person name="Fu T."/>
            <person name="Tang G.D."/>
            <person name="Zhang D."/>
            <person name="Sun W.H."/>
            <person name="Liu D.K."/>
            <person name="Li Y."/>
            <person name="Chen G.Z."/>
            <person name="Liu X.D."/>
            <person name="Liao X.Y."/>
            <person name="Jiang Y.T."/>
            <person name="Yu X."/>
            <person name="Hao Y."/>
            <person name="Huang J."/>
            <person name="Zhao X.W."/>
            <person name="Ke S."/>
            <person name="Chen Y.Y."/>
            <person name="Wu W.L."/>
            <person name="Hsu J.L."/>
            <person name="Lin Y.F."/>
            <person name="Huang M.D."/>
            <person name="Li C.Y."/>
            <person name="Huang L."/>
            <person name="Wang Z.W."/>
            <person name="Zhao X."/>
            <person name="Zhong W.Y."/>
            <person name="Peng D.H."/>
            <person name="Ahmad S."/>
            <person name="Lan S."/>
            <person name="Zhang J.S."/>
            <person name="Tsai W.C."/>
            <person name="Van de Peer Y."/>
            <person name="Liu Z.J."/>
        </authorList>
    </citation>
    <scope>NUCLEOTIDE SEQUENCE</scope>
    <source>
        <strain evidence="2">CP</strain>
    </source>
</reference>
<dbReference type="Proteomes" id="UP001180020">
    <property type="component" value="Unassembled WGS sequence"/>
</dbReference>
<evidence type="ECO:0000313" key="2">
    <source>
        <dbReference type="EMBL" id="KAK1320392.1"/>
    </source>
</evidence>
<evidence type="ECO:0000256" key="1">
    <source>
        <dbReference type="SAM" id="MobiDB-lite"/>
    </source>
</evidence>
<organism evidence="2 3">
    <name type="scientific">Acorus calamus</name>
    <name type="common">Sweet flag</name>
    <dbReference type="NCBI Taxonomy" id="4465"/>
    <lineage>
        <taxon>Eukaryota</taxon>
        <taxon>Viridiplantae</taxon>
        <taxon>Streptophyta</taxon>
        <taxon>Embryophyta</taxon>
        <taxon>Tracheophyta</taxon>
        <taxon>Spermatophyta</taxon>
        <taxon>Magnoliopsida</taxon>
        <taxon>Liliopsida</taxon>
        <taxon>Acoraceae</taxon>
        <taxon>Acorus</taxon>
    </lineage>
</organism>
<reference evidence="2" key="2">
    <citation type="submission" date="2023-06" db="EMBL/GenBank/DDBJ databases">
        <authorList>
            <person name="Ma L."/>
            <person name="Liu K.-W."/>
            <person name="Li Z."/>
            <person name="Hsiao Y.-Y."/>
            <person name="Qi Y."/>
            <person name="Fu T."/>
            <person name="Tang G."/>
            <person name="Zhang D."/>
            <person name="Sun W.-H."/>
            <person name="Liu D.-K."/>
            <person name="Li Y."/>
            <person name="Chen G.-Z."/>
            <person name="Liu X.-D."/>
            <person name="Liao X.-Y."/>
            <person name="Jiang Y.-T."/>
            <person name="Yu X."/>
            <person name="Hao Y."/>
            <person name="Huang J."/>
            <person name="Zhao X.-W."/>
            <person name="Ke S."/>
            <person name="Chen Y.-Y."/>
            <person name="Wu W.-L."/>
            <person name="Hsu J.-L."/>
            <person name="Lin Y.-F."/>
            <person name="Huang M.-D."/>
            <person name="Li C.-Y."/>
            <person name="Huang L."/>
            <person name="Wang Z.-W."/>
            <person name="Zhao X."/>
            <person name="Zhong W.-Y."/>
            <person name="Peng D.-H."/>
            <person name="Ahmad S."/>
            <person name="Lan S."/>
            <person name="Zhang J.-S."/>
            <person name="Tsai W.-C."/>
            <person name="Van De Peer Y."/>
            <person name="Liu Z.-J."/>
        </authorList>
    </citation>
    <scope>NUCLEOTIDE SEQUENCE</scope>
    <source>
        <strain evidence="2">CP</strain>
        <tissue evidence="2">Leaves</tissue>
    </source>
</reference>
<proteinExistence type="predicted"/>
<feature type="compositionally biased region" description="Basic and acidic residues" evidence="1">
    <location>
        <begin position="46"/>
        <end position="57"/>
    </location>
</feature>
<evidence type="ECO:0000313" key="3">
    <source>
        <dbReference type="Proteomes" id="UP001180020"/>
    </source>
</evidence>
<protein>
    <submittedName>
        <fullName evidence="2">Uncharacterized protein</fullName>
    </submittedName>
</protein>
<feature type="region of interest" description="Disordered" evidence="1">
    <location>
        <begin position="1"/>
        <end position="57"/>
    </location>
</feature>